<evidence type="ECO:0000256" key="4">
    <source>
        <dbReference type="ARBA" id="ARBA00022964"/>
    </source>
</evidence>
<feature type="binding site" evidence="8">
    <location>
        <position position="142"/>
    </location>
    <ligand>
        <name>Fe cation</name>
        <dbReference type="ChEBI" id="CHEBI:24875"/>
        <note>catalytic</note>
    </ligand>
</feature>
<dbReference type="OrthoDB" id="543511at2759"/>
<dbReference type="Proteomes" id="UP000271241">
    <property type="component" value="Unassembled WGS sequence"/>
</dbReference>
<dbReference type="GO" id="GO:0008198">
    <property type="term" value="F:ferrous iron binding"/>
    <property type="evidence" value="ECO:0007669"/>
    <property type="project" value="TreeGrafter"/>
</dbReference>
<reference evidence="11" key="1">
    <citation type="journal article" date="2018" name="Nat. Microbiol.">
        <title>Leveraging single-cell genomics to expand the fungal tree of life.</title>
        <authorList>
            <person name="Ahrendt S.R."/>
            <person name="Quandt C.A."/>
            <person name="Ciobanu D."/>
            <person name="Clum A."/>
            <person name="Salamov A."/>
            <person name="Andreopoulos B."/>
            <person name="Cheng J.F."/>
            <person name="Woyke T."/>
            <person name="Pelin A."/>
            <person name="Henrissat B."/>
            <person name="Reynolds N.K."/>
            <person name="Benny G.L."/>
            <person name="Smith M.E."/>
            <person name="James T.Y."/>
            <person name="Grigoriev I.V."/>
        </authorList>
    </citation>
    <scope>NUCLEOTIDE SEQUENCE [LARGE SCALE GENOMIC DNA]</scope>
    <source>
        <strain evidence="11">RSA 1356</strain>
    </source>
</reference>
<keyword evidence="5 9" id="KW-0560">Oxidoreductase</keyword>
<dbReference type="CDD" id="cd10548">
    <property type="entry name" value="cupin_CDO"/>
    <property type="match status" value="1"/>
</dbReference>
<keyword evidence="3 8" id="KW-0479">Metal-binding</keyword>
<comment type="cofactor">
    <cofactor evidence="9">
        <name>Fe cation</name>
        <dbReference type="ChEBI" id="CHEBI:24875"/>
    </cofactor>
    <text evidence="9">Binds 1 Fe cation per subunit.</text>
</comment>
<comment type="similarity">
    <text evidence="1 9">Belongs to the cysteine dioxygenase family.</text>
</comment>
<dbReference type="Pfam" id="PF05995">
    <property type="entry name" value="CDO_I"/>
    <property type="match status" value="1"/>
</dbReference>
<feature type="non-terminal residue" evidence="10">
    <location>
        <position position="1"/>
    </location>
</feature>
<protein>
    <recommendedName>
        <fullName evidence="2 9">Cysteine dioxygenase</fullName>
        <ecNumber evidence="2 9">1.13.11.20</ecNumber>
    </recommendedName>
</protein>
<evidence type="ECO:0000256" key="2">
    <source>
        <dbReference type="ARBA" id="ARBA00013133"/>
    </source>
</evidence>
<evidence type="ECO:0000313" key="10">
    <source>
        <dbReference type="EMBL" id="RKP07546.1"/>
    </source>
</evidence>
<comment type="catalytic activity">
    <reaction evidence="9">
        <text>L-cysteine + O2 = 3-sulfino-L-alanine + H(+)</text>
        <dbReference type="Rhea" id="RHEA:20441"/>
        <dbReference type="ChEBI" id="CHEBI:15378"/>
        <dbReference type="ChEBI" id="CHEBI:15379"/>
        <dbReference type="ChEBI" id="CHEBI:35235"/>
        <dbReference type="ChEBI" id="CHEBI:61085"/>
        <dbReference type="EC" id="1.13.11.20"/>
    </reaction>
</comment>
<evidence type="ECO:0000313" key="11">
    <source>
        <dbReference type="Proteomes" id="UP000271241"/>
    </source>
</evidence>
<evidence type="ECO:0000256" key="6">
    <source>
        <dbReference type="ARBA" id="ARBA00023004"/>
    </source>
</evidence>
<evidence type="ECO:0000256" key="9">
    <source>
        <dbReference type="RuleBase" id="RU366010"/>
    </source>
</evidence>
<dbReference type="InterPro" id="IPR010300">
    <property type="entry name" value="CDO_1"/>
</dbReference>
<evidence type="ECO:0000256" key="8">
    <source>
        <dbReference type="PIRSR" id="PIRSR610300-51"/>
    </source>
</evidence>
<dbReference type="EMBL" id="KZ992703">
    <property type="protein sequence ID" value="RKP07546.1"/>
    <property type="molecule type" value="Genomic_DNA"/>
</dbReference>
<dbReference type="SUPFAM" id="SSF51182">
    <property type="entry name" value="RmlC-like cupins"/>
    <property type="match status" value="1"/>
</dbReference>
<dbReference type="PANTHER" id="PTHR12918:SF1">
    <property type="entry name" value="CYSTEINE DIOXYGENASE TYPE 1"/>
    <property type="match status" value="1"/>
</dbReference>
<dbReference type="STRING" id="78915.A0A4P9XNL5"/>
<dbReference type="PANTHER" id="PTHR12918">
    <property type="entry name" value="CYSTEINE DIOXYGENASE"/>
    <property type="match status" value="1"/>
</dbReference>
<evidence type="ECO:0000256" key="3">
    <source>
        <dbReference type="ARBA" id="ARBA00022723"/>
    </source>
</evidence>
<accession>A0A4P9XNL5</accession>
<dbReference type="EC" id="1.13.11.20" evidence="2 9"/>
<keyword evidence="11" id="KW-1185">Reference proteome</keyword>
<gene>
    <name evidence="10" type="ORF">THASP1DRAFT_3833</name>
</gene>
<feature type="cross-link" description="3'-(S-cysteinyl)-tyrosine (Cys-Tyr)" evidence="7">
    <location>
        <begin position="87"/>
        <end position="159"/>
    </location>
</feature>
<feature type="non-terminal residue" evidence="10">
    <location>
        <position position="192"/>
    </location>
</feature>
<keyword evidence="4 9" id="KW-0223">Dioxygenase</keyword>
<dbReference type="Gene3D" id="2.60.120.10">
    <property type="entry name" value="Jelly Rolls"/>
    <property type="match status" value="1"/>
</dbReference>
<evidence type="ECO:0000256" key="7">
    <source>
        <dbReference type="PIRSR" id="PIRSR610300-50"/>
    </source>
</evidence>
<organism evidence="10 11">
    <name type="scientific">Thamnocephalis sphaerospora</name>
    <dbReference type="NCBI Taxonomy" id="78915"/>
    <lineage>
        <taxon>Eukaryota</taxon>
        <taxon>Fungi</taxon>
        <taxon>Fungi incertae sedis</taxon>
        <taxon>Zoopagomycota</taxon>
        <taxon>Zoopagomycotina</taxon>
        <taxon>Zoopagomycetes</taxon>
        <taxon>Zoopagales</taxon>
        <taxon>Sigmoideomycetaceae</taxon>
        <taxon>Thamnocephalis</taxon>
    </lineage>
</organism>
<dbReference type="InterPro" id="IPR011051">
    <property type="entry name" value="RmlC_Cupin_sf"/>
</dbReference>
<dbReference type="InterPro" id="IPR014710">
    <property type="entry name" value="RmlC-like_jellyroll"/>
</dbReference>
<evidence type="ECO:0000256" key="1">
    <source>
        <dbReference type="ARBA" id="ARBA00006622"/>
    </source>
</evidence>
<name>A0A4P9XNL5_9FUNG</name>
<dbReference type="GO" id="GO:0017172">
    <property type="term" value="F:cysteine dioxygenase activity"/>
    <property type="evidence" value="ECO:0007669"/>
    <property type="project" value="UniProtKB-UniRule"/>
</dbReference>
<dbReference type="GO" id="GO:0019448">
    <property type="term" value="P:L-cysteine catabolic process"/>
    <property type="evidence" value="ECO:0007669"/>
    <property type="project" value="TreeGrafter"/>
</dbReference>
<feature type="binding site" evidence="8">
    <location>
        <position position="80"/>
    </location>
    <ligand>
        <name>Fe cation</name>
        <dbReference type="ChEBI" id="CHEBI:24875"/>
        <note>catalytic</note>
    </ligand>
</feature>
<dbReference type="AlphaFoldDB" id="A0A4P9XNL5"/>
<sequence length="192" mass="22168">LNDLVRLLREEMGEHGLDDKQVSVARIQKLMANYQSRDEDWRQYAMFDKHRYTRNLVDDGNGKFNLLVLAWGEQHQSAIHDHSGSHCVMKLLDGELEESQYAWPEEAYGPTEHADHNPMELMKSTVYQRDQVTYIHDRIGLHRVGNPSYQQGAVSLHLYTPPFDMCRTFHEGTGKARASACTVFHSVRGKRV</sequence>
<evidence type="ECO:0000256" key="5">
    <source>
        <dbReference type="ARBA" id="ARBA00023002"/>
    </source>
</evidence>
<keyword evidence="6 8" id="KW-0408">Iron</keyword>
<feature type="binding site" evidence="8">
    <location>
        <position position="82"/>
    </location>
    <ligand>
        <name>Fe cation</name>
        <dbReference type="ChEBI" id="CHEBI:24875"/>
        <note>catalytic</note>
    </ligand>
</feature>
<proteinExistence type="inferred from homology"/>
<keyword evidence="7" id="KW-0883">Thioether bond</keyword>